<reference evidence="9 11" key="1">
    <citation type="journal article" date="2017" name="Nature">
        <title>The sunflower genome provides insights into oil metabolism, flowering and Asterid evolution.</title>
        <authorList>
            <person name="Badouin H."/>
            <person name="Gouzy J."/>
            <person name="Grassa C.J."/>
            <person name="Murat F."/>
            <person name="Staton S.E."/>
            <person name="Cottret L."/>
            <person name="Lelandais-Briere C."/>
            <person name="Owens G.L."/>
            <person name="Carrere S."/>
            <person name="Mayjonade B."/>
            <person name="Legrand L."/>
            <person name="Gill N."/>
            <person name="Kane N.C."/>
            <person name="Bowers J.E."/>
            <person name="Hubner S."/>
            <person name="Bellec A."/>
            <person name="Berard A."/>
            <person name="Berges H."/>
            <person name="Blanchet N."/>
            <person name="Boniface M.C."/>
            <person name="Brunel D."/>
            <person name="Catrice O."/>
            <person name="Chaidir N."/>
            <person name="Claudel C."/>
            <person name="Donnadieu C."/>
            <person name="Faraut T."/>
            <person name="Fievet G."/>
            <person name="Helmstetter N."/>
            <person name="King M."/>
            <person name="Knapp S.J."/>
            <person name="Lai Z."/>
            <person name="Le Paslier M.C."/>
            <person name="Lippi Y."/>
            <person name="Lorenzon L."/>
            <person name="Mandel J.R."/>
            <person name="Marage G."/>
            <person name="Marchand G."/>
            <person name="Marquand E."/>
            <person name="Bret-Mestries E."/>
            <person name="Morien E."/>
            <person name="Nambeesan S."/>
            <person name="Nguyen T."/>
            <person name="Pegot-Espagnet P."/>
            <person name="Pouilly N."/>
            <person name="Raftis F."/>
            <person name="Sallet E."/>
            <person name="Schiex T."/>
            <person name="Thomas J."/>
            <person name="Vandecasteele C."/>
            <person name="Vares D."/>
            <person name="Vear F."/>
            <person name="Vautrin S."/>
            <person name="Crespi M."/>
            <person name="Mangin B."/>
            <person name="Burke J.M."/>
            <person name="Salse J."/>
            <person name="Munos S."/>
            <person name="Vincourt P."/>
            <person name="Rieseberg L.H."/>
            <person name="Langlade N.B."/>
        </authorList>
    </citation>
    <scope>NUCLEOTIDE SEQUENCE [LARGE SCALE GENOMIC DNA]</scope>
    <source>
        <strain evidence="11">cv. SF193</strain>
        <tissue evidence="9">Leaves</tissue>
    </source>
</reference>
<feature type="domain" description="Protein kinase" evidence="8">
    <location>
        <begin position="34"/>
        <end position="288"/>
    </location>
</feature>
<name>A0A251UQK4_HELAN</name>
<sequence>MFTGSSGETLSLFPTGLACPHFPISEILLVTQNFNDELVIGQGGFGKVYKGTLKNGTKSVVAIKRLDAGSAQGPTEFWAEVEMLSMLRHCNLVPLIGYCNDNREMILVYEYMPNGTLEDHLHKLHTPLSFSQRLKMCIEHGIIHRDVKSSNILLDDNWAAKISDFGLSKISPIDKLSTGVNTLIKGTFGYFDPNYFSTGRLTRKSDVFSFGVILLEVLCKKRAMDSSLDEEQWSLVEWAQDFMKGGKLKDIIDPYLKGEISRKCLNGYAKLVDGCLHRSPKQRITMRL</sequence>
<keyword evidence="1 7" id="KW-0723">Serine/threonine-protein kinase</keyword>
<protein>
    <submittedName>
        <fullName evidence="10">Putative serine/threonine/dual specificity protein kinase, catalytic domain-containing protein</fullName>
    </submittedName>
</protein>
<dbReference type="PROSITE" id="PS00108">
    <property type="entry name" value="PROTEIN_KINASE_ST"/>
    <property type="match status" value="1"/>
</dbReference>
<dbReference type="PROSITE" id="PS00107">
    <property type="entry name" value="PROTEIN_KINASE_ATP"/>
    <property type="match status" value="1"/>
</dbReference>
<reference evidence="9" key="3">
    <citation type="submission" date="2020-06" db="EMBL/GenBank/DDBJ databases">
        <title>Helianthus annuus Genome sequencing and assembly Release 2.</title>
        <authorList>
            <person name="Gouzy J."/>
            <person name="Langlade N."/>
            <person name="Munos S."/>
        </authorList>
    </citation>
    <scope>NUCLEOTIDE SEQUENCE</scope>
    <source>
        <tissue evidence="9">Leaves</tissue>
    </source>
</reference>
<dbReference type="GO" id="GO:0005886">
    <property type="term" value="C:plasma membrane"/>
    <property type="evidence" value="ECO:0000318"/>
    <property type="project" value="GO_Central"/>
</dbReference>
<proteinExistence type="inferred from homology"/>
<dbReference type="PROSITE" id="PS50011">
    <property type="entry name" value="PROTEIN_KINASE_DOM"/>
    <property type="match status" value="1"/>
</dbReference>
<dbReference type="PANTHER" id="PTHR27003:SF342">
    <property type="entry name" value="TYROSINE-PROTEIN KINASE, CSF-1_PDGF RECEPTOR FAMILY-RELATED"/>
    <property type="match status" value="1"/>
</dbReference>
<keyword evidence="11" id="KW-1185">Reference proteome</keyword>
<dbReference type="GO" id="GO:0004714">
    <property type="term" value="F:transmembrane receptor protein tyrosine kinase activity"/>
    <property type="evidence" value="ECO:0007669"/>
    <property type="project" value="InterPro"/>
</dbReference>
<evidence type="ECO:0000259" key="8">
    <source>
        <dbReference type="PROSITE" id="PS50011"/>
    </source>
</evidence>
<dbReference type="FunFam" id="3.30.200.20:FF:000039">
    <property type="entry name" value="receptor-like protein kinase FERONIA"/>
    <property type="match status" value="1"/>
</dbReference>
<gene>
    <name evidence="10" type="ORF">HannXRQ_Chr05g0143241</name>
    <name evidence="9" type="ORF">HanXRQr2_Chr05g0205301</name>
</gene>
<dbReference type="Gene3D" id="1.10.510.10">
    <property type="entry name" value="Transferase(Phosphotransferase) domain 1"/>
    <property type="match status" value="1"/>
</dbReference>
<feature type="binding site" evidence="6">
    <location>
        <position position="64"/>
    </location>
    <ligand>
        <name>ATP</name>
        <dbReference type="ChEBI" id="CHEBI:30616"/>
    </ligand>
</feature>
<keyword evidence="5 6" id="KW-0067">ATP-binding</keyword>
<dbReference type="Gramene" id="mRNA:HanXRQr2_Chr05g0205301">
    <property type="protein sequence ID" value="mRNA:HanXRQr2_Chr05g0205301"/>
    <property type="gene ID" value="HanXRQr2_Chr05g0205301"/>
</dbReference>
<evidence type="ECO:0000256" key="7">
    <source>
        <dbReference type="RuleBase" id="RU000304"/>
    </source>
</evidence>
<organism evidence="10 11">
    <name type="scientific">Helianthus annuus</name>
    <name type="common">Common sunflower</name>
    <dbReference type="NCBI Taxonomy" id="4232"/>
    <lineage>
        <taxon>Eukaryota</taxon>
        <taxon>Viridiplantae</taxon>
        <taxon>Streptophyta</taxon>
        <taxon>Embryophyta</taxon>
        <taxon>Tracheophyta</taxon>
        <taxon>Spermatophyta</taxon>
        <taxon>Magnoliopsida</taxon>
        <taxon>eudicotyledons</taxon>
        <taxon>Gunneridae</taxon>
        <taxon>Pentapetalae</taxon>
        <taxon>asterids</taxon>
        <taxon>campanulids</taxon>
        <taxon>Asterales</taxon>
        <taxon>Asteraceae</taxon>
        <taxon>Asteroideae</taxon>
        <taxon>Heliantheae alliance</taxon>
        <taxon>Heliantheae</taxon>
        <taxon>Helianthus</taxon>
    </lineage>
</organism>
<dbReference type="PANTHER" id="PTHR27003">
    <property type="entry name" value="OS07G0166700 PROTEIN"/>
    <property type="match status" value="1"/>
</dbReference>
<dbReference type="GO" id="GO:0004674">
    <property type="term" value="F:protein serine/threonine kinase activity"/>
    <property type="evidence" value="ECO:0007669"/>
    <property type="project" value="UniProtKB-KW"/>
</dbReference>
<dbReference type="EMBL" id="MNCJ02000320">
    <property type="protein sequence ID" value="KAF5805116.1"/>
    <property type="molecule type" value="Genomic_DNA"/>
</dbReference>
<dbReference type="InParanoid" id="A0A251UQK4"/>
<evidence type="ECO:0000256" key="4">
    <source>
        <dbReference type="ARBA" id="ARBA00022777"/>
    </source>
</evidence>
<dbReference type="GO" id="GO:0005524">
    <property type="term" value="F:ATP binding"/>
    <property type="evidence" value="ECO:0007669"/>
    <property type="project" value="UniProtKB-UniRule"/>
</dbReference>
<dbReference type="Proteomes" id="UP000215914">
    <property type="component" value="Chromosome 5"/>
</dbReference>
<evidence type="ECO:0000256" key="2">
    <source>
        <dbReference type="ARBA" id="ARBA00022679"/>
    </source>
</evidence>
<evidence type="ECO:0000256" key="1">
    <source>
        <dbReference type="ARBA" id="ARBA00022527"/>
    </source>
</evidence>
<dbReference type="InterPro" id="IPR008271">
    <property type="entry name" value="Ser/Thr_kinase_AS"/>
</dbReference>
<keyword evidence="4 10" id="KW-0418">Kinase</keyword>
<keyword evidence="2 9" id="KW-0808">Transferase</keyword>
<evidence type="ECO:0000256" key="5">
    <source>
        <dbReference type="ARBA" id="ARBA00022840"/>
    </source>
</evidence>
<dbReference type="Pfam" id="PF00069">
    <property type="entry name" value="Pkinase"/>
    <property type="match status" value="1"/>
</dbReference>
<comment type="similarity">
    <text evidence="7">Belongs to the protein kinase superfamily.</text>
</comment>
<dbReference type="OMA" id="GACHEER"/>
<dbReference type="SUPFAM" id="SSF56112">
    <property type="entry name" value="Protein kinase-like (PK-like)"/>
    <property type="match status" value="1"/>
</dbReference>
<evidence type="ECO:0000313" key="10">
    <source>
        <dbReference type="EMBL" id="OTG25032.1"/>
    </source>
</evidence>
<dbReference type="InterPro" id="IPR000719">
    <property type="entry name" value="Prot_kinase_dom"/>
</dbReference>
<reference evidence="10" key="2">
    <citation type="submission" date="2017-02" db="EMBL/GenBank/DDBJ databases">
        <title>Sunflower complete genome.</title>
        <authorList>
            <person name="Langlade N."/>
            <person name="Munos S."/>
        </authorList>
    </citation>
    <scope>NUCLEOTIDE SEQUENCE [LARGE SCALE GENOMIC DNA]</scope>
    <source>
        <tissue evidence="10">Leaves</tissue>
    </source>
</reference>
<evidence type="ECO:0000256" key="6">
    <source>
        <dbReference type="PROSITE-ProRule" id="PRU10141"/>
    </source>
</evidence>
<dbReference type="PIRSF" id="PIRSF000654">
    <property type="entry name" value="Integrin-linked_kinase"/>
    <property type="match status" value="1"/>
</dbReference>
<dbReference type="InterPro" id="IPR017441">
    <property type="entry name" value="Protein_kinase_ATP_BS"/>
</dbReference>
<dbReference type="SMART" id="SM00220">
    <property type="entry name" value="S_TKc"/>
    <property type="match status" value="1"/>
</dbReference>
<dbReference type="EMBL" id="CM007894">
    <property type="protein sequence ID" value="OTG25032.1"/>
    <property type="molecule type" value="Genomic_DNA"/>
</dbReference>
<keyword evidence="3 6" id="KW-0547">Nucleotide-binding</keyword>
<dbReference type="InterPro" id="IPR011009">
    <property type="entry name" value="Kinase-like_dom_sf"/>
</dbReference>
<dbReference type="InterPro" id="IPR045272">
    <property type="entry name" value="ANXUR1/2-like"/>
</dbReference>
<evidence type="ECO:0000313" key="11">
    <source>
        <dbReference type="Proteomes" id="UP000215914"/>
    </source>
</evidence>
<dbReference type="GO" id="GO:0004672">
    <property type="term" value="F:protein kinase activity"/>
    <property type="evidence" value="ECO:0000318"/>
    <property type="project" value="GO_Central"/>
</dbReference>
<dbReference type="Gene3D" id="3.30.200.20">
    <property type="entry name" value="Phosphorylase Kinase, domain 1"/>
    <property type="match status" value="1"/>
</dbReference>
<accession>A0A251UQK4</accession>
<evidence type="ECO:0000313" key="9">
    <source>
        <dbReference type="EMBL" id="KAF5805116.1"/>
    </source>
</evidence>
<dbReference type="AlphaFoldDB" id="A0A251UQK4"/>
<evidence type="ECO:0000256" key="3">
    <source>
        <dbReference type="ARBA" id="ARBA00022741"/>
    </source>
</evidence>